<organism evidence="2 3">
    <name type="scientific">Streptomonospora mangrovi</name>
    <dbReference type="NCBI Taxonomy" id="2883123"/>
    <lineage>
        <taxon>Bacteria</taxon>
        <taxon>Bacillati</taxon>
        <taxon>Actinomycetota</taxon>
        <taxon>Actinomycetes</taxon>
        <taxon>Streptosporangiales</taxon>
        <taxon>Nocardiopsidaceae</taxon>
        <taxon>Streptomonospora</taxon>
    </lineage>
</organism>
<protein>
    <submittedName>
        <fullName evidence="2">MarR family transcriptional regulator</fullName>
    </submittedName>
</protein>
<dbReference type="Proteomes" id="UP001140076">
    <property type="component" value="Unassembled WGS sequence"/>
</dbReference>
<dbReference type="PROSITE" id="PS50995">
    <property type="entry name" value="HTH_MARR_2"/>
    <property type="match status" value="1"/>
</dbReference>
<evidence type="ECO:0000313" key="2">
    <source>
        <dbReference type="EMBL" id="MDA0563031.1"/>
    </source>
</evidence>
<dbReference type="PANTHER" id="PTHR33164">
    <property type="entry name" value="TRANSCRIPTIONAL REGULATOR, MARR FAMILY"/>
    <property type="match status" value="1"/>
</dbReference>
<dbReference type="Gene3D" id="1.10.10.10">
    <property type="entry name" value="Winged helix-like DNA-binding domain superfamily/Winged helix DNA-binding domain"/>
    <property type="match status" value="1"/>
</dbReference>
<dbReference type="InterPro" id="IPR036390">
    <property type="entry name" value="WH_DNA-bd_sf"/>
</dbReference>
<dbReference type="GO" id="GO:0006950">
    <property type="term" value="P:response to stress"/>
    <property type="evidence" value="ECO:0007669"/>
    <property type="project" value="TreeGrafter"/>
</dbReference>
<proteinExistence type="predicted"/>
<evidence type="ECO:0000313" key="3">
    <source>
        <dbReference type="Proteomes" id="UP001140076"/>
    </source>
</evidence>
<name>A0A9X3NS12_9ACTN</name>
<dbReference type="SMART" id="SM00347">
    <property type="entry name" value="HTH_MARR"/>
    <property type="match status" value="1"/>
</dbReference>
<dbReference type="PRINTS" id="PR00598">
    <property type="entry name" value="HTHMARR"/>
</dbReference>
<dbReference type="RefSeq" id="WP_270070312.1">
    <property type="nucleotide sequence ID" value="NZ_JAJAQC010000002.1"/>
</dbReference>
<comment type="caution">
    <text evidence="2">The sequence shown here is derived from an EMBL/GenBank/DDBJ whole genome shotgun (WGS) entry which is preliminary data.</text>
</comment>
<evidence type="ECO:0000259" key="1">
    <source>
        <dbReference type="PROSITE" id="PS50995"/>
    </source>
</evidence>
<dbReference type="AlphaFoldDB" id="A0A9X3NS12"/>
<dbReference type="EMBL" id="JAJAQC010000002">
    <property type="protein sequence ID" value="MDA0563031.1"/>
    <property type="molecule type" value="Genomic_DNA"/>
</dbReference>
<dbReference type="GO" id="GO:0003700">
    <property type="term" value="F:DNA-binding transcription factor activity"/>
    <property type="evidence" value="ECO:0007669"/>
    <property type="project" value="InterPro"/>
</dbReference>
<dbReference type="Pfam" id="PF01047">
    <property type="entry name" value="MarR"/>
    <property type="match status" value="1"/>
</dbReference>
<gene>
    <name evidence="2" type="ORF">LG943_01570</name>
</gene>
<dbReference type="SUPFAM" id="SSF46785">
    <property type="entry name" value="Winged helix' DNA-binding domain"/>
    <property type="match status" value="1"/>
</dbReference>
<dbReference type="InterPro" id="IPR036388">
    <property type="entry name" value="WH-like_DNA-bd_sf"/>
</dbReference>
<accession>A0A9X3NS12</accession>
<dbReference type="InterPro" id="IPR039422">
    <property type="entry name" value="MarR/SlyA-like"/>
</dbReference>
<dbReference type="InterPro" id="IPR000835">
    <property type="entry name" value="HTH_MarR-typ"/>
</dbReference>
<feature type="domain" description="HTH marR-type" evidence="1">
    <location>
        <begin position="10"/>
        <end position="140"/>
    </location>
</feature>
<sequence>MSAAPADPVVRELSHLVMGAARRLRAAFNAAAAEQGLTRVQALALLNLRESAPMRDLARWLSCDPSNVTQLVDALERRGLVSRSPSPQDRRVKVLVLTDEGRRRQALLRERGDAQAAALFAELAAEDRALLRDLLARLPDGDCGEDCAPA</sequence>
<dbReference type="PANTHER" id="PTHR33164:SF99">
    <property type="entry name" value="MARR FAMILY REGULATORY PROTEIN"/>
    <property type="match status" value="1"/>
</dbReference>
<reference evidence="2" key="1">
    <citation type="submission" date="2021-10" db="EMBL/GenBank/DDBJ databases">
        <title>Streptomonospora sp. nov., isolated from mangrove soil.</title>
        <authorList>
            <person name="Chen X."/>
            <person name="Ge X."/>
            <person name="Liu W."/>
        </authorList>
    </citation>
    <scope>NUCLEOTIDE SEQUENCE</scope>
    <source>
        <strain evidence="2">S1-112</strain>
    </source>
</reference>
<keyword evidence="3" id="KW-1185">Reference proteome</keyword>